<dbReference type="GO" id="GO:0004674">
    <property type="term" value="F:protein serine/threonine kinase activity"/>
    <property type="evidence" value="ECO:0007669"/>
    <property type="project" value="UniProtKB-KW"/>
</dbReference>
<dbReference type="PANTHER" id="PTHR24349">
    <property type="entry name" value="SERINE/THREONINE-PROTEIN KINASE"/>
    <property type="match status" value="1"/>
</dbReference>
<comment type="catalytic activity">
    <reaction evidence="14">
        <text>L-seryl-[protein] + ATP = O-phospho-L-seryl-[protein] + ADP + H(+)</text>
        <dbReference type="Rhea" id="RHEA:17989"/>
        <dbReference type="Rhea" id="RHEA-COMP:9863"/>
        <dbReference type="Rhea" id="RHEA-COMP:11604"/>
        <dbReference type="ChEBI" id="CHEBI:15378"/>
        <dbReference type="ChEBI" id="CHEBI:29999"/>
        <dbReference type="ChEBI" id="CHEBI:30616"/>
        <dbReference type="ChEBI" id="CHEBI:83421"/>
        <dbReference type="ChEBI" id="CHEBI:456216"/>
        <dbReference type="EC" id="2.7.11.1"/>
    </reaction>
</comment>
<dbReference type="InterPro" id="IPR050205">
    <property type="entry name" value="CDPK_Ser/Thr_kinases"/>
</dbReference>
<dbReference type="InterPro" id="IPR017441">
    <property type="entry name" value="Protein_kinase_ATP_BS"/>
</dbReference>
<evidence type="ECO:0000259" key="18">
    <source>
        <dbReference type="PROSITE" id="PS50011"/>
    </source>
</evidence>
<dbReference type="GO" id="GO:0046872">
    <property type="term" value="F:metal ion binding"/>
    <property type="evidence" value="ECO:0007669"/>
    <property type="project" value="UniProtKB-KW"/>
</dbReference>
<feature type="compositionally biased region" description="Polar residues" evidence="17">
    <location>
        <begin position="409"/>
        <end position="423"/>
    </location>
</feature>
<evidence type="ECO:0000256" key="12">
    <source>
        <dbReference type="ARBA" id="ARBA00037380"/>
    </source>
</evidence>
<keyword evidence="7 15" id="KW-0547">Nucleotide-binding</keyword>
<dbReference type="SUPFAM" id="SSF56112">
    <property type="entry name" value="Protein kinase-like (PK-like)"/>
    <property type="match status" value="1"/>
</dbReference>
<evidence type="ECO:0000256" key="16">
    <source>
        <dbReference type="RuleBase" id="RU000304"/>
    </source>
</evidence>
<keyword evidence="8" id="KW-0418">Kinase</keyword>
<dbReference type="Gene3D" id="3.30.200.20">
    <property type="entry name" value="Phosphorylase Kinase, domain 1"/>
    <property type="match status" value="1"/>
</dbReference>
<keyword evidence="6" id="KW-0479">Metal-binding</keyword>
<dbReference type="CDD" id="cd14174">
    <property type="entry name" value="STKc_Mnk1"/>
    <property type="match status" value="1"/>
</dbReference>
<evidence type="ECO:0000256" key="6">
    <source>
        <dbReference type="ARBA" id="ARBA00022723"/>
    </source>
</evidence>
<comment type="similarity">
    <text evidence="2">Belongs to the protein kinase superfamily. CAMK Ser/Thr protein kinase family.</text>
</comment>
<dbReference type="FunFam" id="3.30.200.20:FF:000093">
    <property type="entry name" value="Putative map kinase-interacting serine/threonine-protein kinase 1"/>
    <property type="match status" value="1"/>
</dbReference>
<evidence type="ECO:0000256" key="10">
    <source>
        <dbReference type="ARBA" id="ARBA00022842"/>
    </source>
</evidence>
<evidence type="ECO:0000256" key="7">
    <source>
        <dbReference type="ARBA" id="ARBA00022741"/>
    </source>
</evidence>
<proteinExistence type="inferred from homology"/>
<evidence type="ECO:0000256" key="2">
    <source>
        <dbReference type="ARBA" id="ARBA00006692"/>
    </source>
</evidence>
<evidence type="ECO:0000256" key="8">
    <source>
        <dbReference type="ARBA" id="ARBA00022777"/>
    </source>
</evidence>
<comment type="caution">
    <text evidence="19">The sequence shown here is derived from an EMBL/GenBank/DDBJ whole genome shotgun (WGS) entry which is preliminary data.</text>
</comment>
<protein>
    <recommendedName>
        <fullName evidence="3">non-specific serine/threonine protein kinase</fullName>
        <ecNumber evidence="3">2.7.11.1</ecNumber>
    </recommendedName>
</protein>
<evidence type="ECO:0000313" key="19">
    <source>
        <dbReference type="EMBL" id="KAG8436960.1"/>
    </source>
</evidence>
<dbReference type="EMBL" id="JAACNH010000007">
    <property type="protein sequence ID" value="KAG8436960.1"/>
    <property type="molecule type" value="Genomic_DNA"/>
</dbReference>
<dbReference type="FunFam" id="1.10.510.10:FF:000119">
    <property type="entry name" value="Putative map kinase-interacting serine/threonine-protein kinase 1"/>
    <property type="match status" value="1"/>
</dbReference>
<evidence type="ECO:0000256" key="17">
    <source>
        <dbReference type="SAM" id="MobiDB-lite"/>
    </source>
</evidence>
<gene>
    <name evidence="19" type="ORF">GDO86_007877</name>
</gene>
<evidence type="ECO:0000313" key="20">
    <source>
        <dbReference type="Proteomes" id="UP000812440"/>
    </source>
</evidence>
<dbReference type="GO" id="GO:0006417">
    <property type="term" value="P:regulation of translation"/>
    <property type="evidence" value="ECO:0007669"/>
    <property type="project" value="UniProtKB-KW"/>
</dbReference>
<dbReference type="OrthoDB" id="5794026at2759"/>
<dbReference type="GO" id="GO:0005524">
    <property type="term" value="F:ATP binding"/>
    <property type="evidence" value="ECO:0007669"/>
    <property type="project" value="UniProtKB-UniRule"/>
</dbReference>
<dbReference type="PROSITE" id="PS00108">
    <property type="entry name" value="PROTEIN_KINASE_ST"/>
    <property type="match status" value="1"/>
</dbReference>
<dbReference type="Gene3D" id="1.10.510.10">
    <property type="entry name" value="Transferase(Phosphotransferase) domain 1"/>
    <property type="match status" value="1"/>
</dbReference>
<organism evidence="19 20">
    <name type="scientific">Hymenochirus boettgeri</name>
    <name type="common">Congo dwarf clawed frog</name>
    <dbReference type="NCBI Taxonomy" id="247094"/>
    <lineage>
        <taxon>Eukaryota</taxon>
        <taxon>Metazoa</taxon>
        <taxon>Chordata</taxon>
        <taxon>Craniata</taxon>
        <taxon>Vertebrata</taxon>
        <taxon>Euteleostomi</taxon>
        <taxon>Amphibia</taxon>
        <taxon>Batrachia</taxon>
        <taxon>Anura</taxon>
        <taxon>Pipoidea</taxon>
        <taxon>Pipidae</taxon>
        <taxon>Pipinae</taxon>
        <taxon>Hymenochirus</taxon>
    </lineage>
</organism>
<keyword evidence="4 16" id="KW-0723">Serine/threonine-protein kinase</keyword>
<evidence type="ECO:0000256" key="9">
    <source>
        <dbReference type="ARBA" id="ARBA00022840"/>
    </source>
</evidence>
<keyword evidence="20" id="KW-1185">Reference proteome</keyword>
<keyword evidence="5" id="KW-0808">Transferase</keyword>
<evidence type="ECO:0000256" key="5">
    <source>
        <dbReference type="ARBA" id="ARBA00022679"/>
    </source>
</evidence>
<evidence type="ECO:0000256" key="13">
    <source>
        <dbReference type="ARBA" id="ARBA00047899"/>
    </source>
</evidence>
<feature type="domain" description="Protein kinase" evidence="18">
    <location>
        <begin position="41"/>
        <end position="325"/>
    </location>
</feature>
<feature type="region of interest" description="Disordered" evidence="17">
    <location>
        <begin position="388"/>
        <end position="423"/>
    </location>
</feature>
<dbReference type="Pfam" id="PF00069">
    <property type="entry name" value="Pkinase"/>
    <property type="match status" value="1"/>
</dbReference>
<keyword evidence="11" id="KW-0810">Translation regulation</keyword>
<evidence type="ECO:0000256" key="14">
    <source>
        <dbReference type="ARBA" id="ARBA00048679"/>
    </source>
</evidence>
<comment type="cofactor">
    <cofactor evidence="1">
        <name>Mg(2+)</name>
        <dbReference type="ChEBI" id="CHEBI:18420"/>
    </cofactor>
</comment>
<dbReference type="EC" id="2.7.11.1" evidence="3"/>
<accession>A0A8T2J0V3</accession>
<dbReference type="Proteomes" id="UP000812440">
    <property type="component" value="Chromosome 4"/>
</dbReference>
<evidence type="ECO:0000256" key="4">
    <source>
        <dbReference type="ARBA" id="ARBA00022527"/>
    </source>
</evidence>
<evidence type="ECO:0000256" key="3">
    <source>
        <dbReference type="ARBA" id="ARBA00012513"/>
    </source>
</evidence>
<feature type="binding site" evidence="15">
    <location>
        <position position="70"/>
    </location>
    <ligand>
        <name>ATP</name>
        <dbReference type="ChEBI" id="CHEBI:30616"/>
    </ligand>
</feature>
<dbReference type="PROSITE" id="PS00107">
    <property type="entry name" value="PROTEIN_KINASE_ATP"/>
    <property type="match status" value="1"/>
</dbReference>
<sequence>MPAEMVSSKPVPIDDGGKRRKKKRRTRATESFSGKFADLYRLTDELLGEGSYAKVQGCVSLQNGKDYAVKIVEKKAGHSRSRVFREVETLYQCQGNKNILELIEFCEDDSRFYLVFEKLRGGSILSHIQRRKYFNEREASKVVKDIASALDFLHTKGIAHRDLKPENILCEFKDKISPVKICDFDLGSGVKLNSACTPITTPELTTPCGSAEYMAPEVVEVFTEEASFYDKRCDLWSLGVILYIMLSGYPPFVGNCGTDCGWDRGEICRVCQNKLFESIQEGKYEFPEKDWSHISSSAKDLISKLLVRDAKERLSAAQVLQHPWVQGDAPERGLPTPLVLQRNSSTKDLTLFAAEAIALNRQLSQHDSDLSEEQESIIHTICSMKLSPPSKSRLAKRRAQTQARKGVSFSANHNSVTANQEAS</sequence>
<name>A0A8T2J0V3_9PIPI</name>
<evidence type="ECO:0000256" key="1">
    <source>
        <dbReference type="ARBA" id="ARBA00001946"/>
    </source>
</evidence>
<comment type="function">
    <text evidence="12">May play a role in the response to environmental stress and cytokines. Appears to regulate translation by phosphorylating EIF4E, thus increasing the affinity of this protein for the 7-methylguanosine-containing mRNA cap.</text>
</comment>
<evidence type="ECO:0000256" key="15">
    <source>
        <dbReference type="PROSITE-ProRule" id="PRU10141"/>
    </source>
</evidence>
<dbReference type="InterPro" id="IPR008271">
    <property type="entry name" value="Ser/Thr_kinase_AS"/>
</dbReference>
<comment type="catalytic activity">
    <reaction evidence="13">
        <text>L-threonyl-[protein] + ATP = O-phospho-L-threonyl-[protein] + ADP + H(+)</text>
        <dbReference type="Rhea" id="RHEA:46608"/>
        <dbReference type="Rhea" id="RHEA-COMP:11060"/>
        <dbReference type="Rhea" id="RHEA-COMP:11605"/>
        <dbReference type="ChEBI" id="CHEBI:15378"/>
        <dbReference type="ChEBI" id="CHEBI:30013"/>
        <dbReference type="ChEBI" id="CHEBI:30616"/>
        <dbReference type="ChEBI" id="CHEBI:61977"/>
        <dbReference type="ChEBI" id="CHEBI:456216"/>
        <dbReference type="EC" id="2.7.11.1"/>
    </reaction>
</comment>
<dbReference type="InterPro" id="IPR000719">
    <property type="entry name" value="Prot_kinase_dom"/>
</dbReference>
<dbReference type="PROSITE" id="PS50011">
    <property type="entry name" value="PROTEIN_KINASE_DOM"/>
    <property type="match status" value="1"/>
</dbReference>
<dbReference type="InterPro" id="IPR011009">
    <property type="entry name" value="Kinase-like_dom_sf"/>
</dbReference>
<dbReference type="AlphaFoldDB" id="A0A8T2J0V3"/>
<evidence type="ECO:0000256" key="11">
    <source>
        <dbReference type="ARBA" id="ARBA00022845"/>
    </source>
</evidence>
<keyword evidence="9 15" id="KW-0067">ATP-binding</keyword>
<feature type="region of interest" description="Disordered" evidence="17">
    <location>
        <begin position="1"/>
        <end position="29"/>
    </location>
</feature>
<dbReference type="SMART" id="SM00220">
    <property type="entry name" value="S_TKc"/>
    <property type="match status" value="1"/>
</dbReference>
<reference evidence="19" key="1">
    <citation type="thesis" date="2020" institute="ProQuest LLC" country="789 East Eisenhower Parkway, Ann Arbor, MI, USA">
        <title>Comparative Genomics and Chromosome Evolution.</title>
        <authorList>
            <person name="Mudd A.B."/>
        </authorList>
    </citation>
    <scope>NUCLEOTIDE SEQUENCE</scope>
    <source>
        <strain evidence="19">Female2</strain>
        <tissue evidence="19">Blood</tissue>
    </source>
</reference>
<keyword evidence="10" id="KW-0460">Magnesium</keyword>